<feature type="domain" description="YCII-related" evidence="2">
    <location>
        <begin position="1"/>
        <end position="77"/>
    </location>
</feature>
<sequence>MLHVLIVNYTGSEEDAAPFVRDHVGYLERHHADGVFLVSGQTVPSSQGGAILACGVDRETIERISAEDPFVVNGVATHSITTIEPGRVHPALGSDTVVSGWQFRQRDGVQRSSRCGADAERR</sequence>
<dbReference type="Gene3D" id="3.30.70.1060">
    <property type="entry name" value="Dimeric alpha+beta barrel"/>
    <property type="match status" value="1"/>
</dbReference>
<gene>
    <name evidence="3" type="ORF">Msi02_11130</name>
</gene>
<evidence type="ECO:0000313" key="3">
    <source>
        <dbReference type="EMBL" id="GIH60296.1"/>
    </source>
</evidence>
<organism evidence="3 4">
    <name type="scientific">Microbispora siamensis</name>
    <dbReference type="NCBI Taxonomy" id="564413"/>
    <lineage>
        <taxon>Bacteria</taxon>
        <taxon>Bacillati</taxon>
        <taxon>Actinomycetota</taxon>
        <taxon>Actinomycetes</taxon>
        <taxon>Streptosporangiales</taxon>
        <taxon>Streptosporangiaceae</taxon>
        <taxon>Microbispora</taxon>
    </lineage>
</organism>
<name>A0ABQ4GFU8_9ACTN</name>
<dbReference type="SUPFAM" id="SSF54909">
    <property type="entry name" value="Dimeric alpha+beta barrel"/>
    <property type="match status" value="1"/>
</dbReference>
<comment type="caution">
    <text evidence="3">The sequence shown here is derived from an EMBL/GenBank/DDBJ whole genome shotgun (WGS) entry which is preliminary data.</text>
</comment>
<comment type="similarity">
    <text evidence="1">Belongs to the YciI family.</text>
</comment>
<evidence type="ECO:0000259" key="2">
    <source>
        <dbReference type="Pfam" id="PF03795"/>
    </source>
</evidence>
<reference evidence="3 4" key="1">
    <citation type="submission" date="2021-01" db="EMBL/GenBank/DDBJ databases">
        <title>Whole genome shotgun sequence of Microbispora siamensis NBRC 104113.</title>
        <authorList>
            <person name="Komaki H."/>
            <person name="Tamura T."/>
        </authorList>
    </citation>
    <scope>NUCLEOTIDE SEQUENCE [LARGE SCALE GENOMIC DNA]</scope>
    <source>
        <strain evidence="3 4">NBRC 104113</strain>
    </source>
</reference>
<evidence type="ECO:0000256" key="1">
    <source>
        <dbReference type="ARBA" id="ARBA00007689"/>
    </source>
</evidence>
<dbReference type="EMBL" id="BOOF01000004">
    <property type="protein sequence ID" value="GIH60296.1"/>
    <property type="molecule type" value="Genomic_DNA"/>
</dbReference>
<proteinExistence type="inferred from homology"/>
<dbReference type="Pfam" id="PF03795">
    <property type="entry name" value="YCII"/>
    <property type="match status" value="1"/>
</dbReference>
<evidence type="ECO:0000313" key="4">
    <source>
        <dbReference type="Proteomes" id="UP000660454"/>
    </source>
</evidence>
<keyword evidence="4" id="KW-1185">Reference proteome</keyword>
<accession>A0ABQ4GFU8</accession>
<dbReference type="Proteomes" id="UP000660454">
    <property type="component" value="Unassembled WGS sequence"/>
</dbReference>
<dbReference type="InterPro" id="IPR005545">
    <property type="entry name" value="YCII"/>
</dbReference>
<protein>
    <recommendedName>
        <fullName evidence="2">YCII-related domain-containing protein</fullName>
    </recommendedName>
</protein>
<dbReference type="PANTHER" id="PTHR37828:SF1">
    <property type="entry name" value="YCII-RELATED DOMAIN-CONTAINING PROTEIN"/>
    <property type="match status" value="1"/>
</dbReference>
<dbReference type="RefSeq" id="WP_204047343.1">
    <property type="nucleotide sequence ID" value="NZ_BOOF01000004.1"/>
</dbReference>
<dbReference type="PANTHER" id="PTHR37828">
    <property type="entry name" value="GSR2449 PROTEIN"/>
    <property type="match status" value="1"/>
</dbReference>
<dbReference type="InterPro" id="IPR011008">
    <property type="entry name" value="Dimeric_a/b-barrel"/>
</dbReference>